<comment type="caution">
    <text evidence="1">The sequence shown here is derived from an EMBL/GenBank/DDBJ whole genome shotgun (WGS) entry which is preliminary data.</text>
</comment>
<reference evidence="1" key="2">
    <citation type="submission" date="2020-09" db="EMBL/GenBank/DDBJ databases">
        <authorList>
            <person name="Sun Q."/>
            <person name="Kim S."/>
        </authorList>
    </citation>
    <scope>NUCLEOTIDE SEQUENCE</scope>
    <source>
        <strain evidence="1">KCTC 12988</strain>
    </source>
</reference>
<name>A0A918WGA7_9BACT</name>
<sequence>MSNTIATLLILFASSCGLFAKDARKLLFFYQAPEEVSRDRKLSEKAMVTFFAKGASAMEKVTLYPNTVSFDIEIPSDAATVEIYRSQSDSEEEEAFKLWSKVSLTDSSSNQLVFIAPDSKGRPQFKAFNISTKDIPKDSHCLLNISAQDLAFRCANKQQLIKKGQKLIYKATPQQGDAIRFLFSVRDGEKWKPRKTYLTTAVPKSQKLLLLTGATKNLSVRTLTLSHPREGYDLEMQRKYNEPARDE</sequence>
<evidence type="ECO:0000313" key="1">
    <source>
        <dbReference type="EMBL" id="GHC44955.1"/>
    </source>
</evidence>
<evidence type="ECO:0000313" key="2">
    <source>
        <dbReference type="Proteomes" id="UP000644507"/>
    </source>
</evidence>
<reference evidence="1" key="1">
    <citation type="journal article" date="2014" name="Int. J. Syst. Evol. Microbiol.">
        <title>Complete genome sequence of Corynebacterium casei LMG S-19264T (=DSM 44701T), isolated from a smear-ripened cheese.</title>
        <authorList>
            <consortium name="US DOE Joint Genome Institute (JGI-PGF)"/>
            <person name="Walter F."/>
            <person name="Albersmeier A."/>
            <person name="Kalinowski J."/>
            <person name="Ruckert C."/>
        </authorList>
    </citation>
    <scope>NUCLEOTIDE SEQUENCE</scope>
    <source>
        <strain evidence="1">KCTC 12988</strain>
    </source>
</reference>
<accession>A0A918WGA7</accession>
<dbReference type="Proteomes" id="UP000644507">
    <property type="component" value="Unassembled WGS sequence"/>
</dbReference>
<dbReference type="EMBL" id="BMXI01000002">
    <property type="protein sequence ID" value="GHC44955.1"/>
    <property type="molecule type" value="Genomic_DNA"/>
</dbReference>
<keyword evidence="2" id="KW-1185">Reference proteome</keyword>
<protein>
    <submittedName>
        <fullName evidence="1">Uncharacterized protein</fullName>
    </submittedName>
</protein>
<organism evidence="1 2">
    <name type="scientific">Roseibacillus persicicus</name>
    <dbReference type="NCBI Taxonomy" id="454148"/>
    <lineage>
        <taxon>Bacteria</taxon>
        <taxon>Pseudomonadati</taxon>
        <taxon>Verrucomicrobiota</taxon>
        <taxon>Verrucomicrobiia</taxon>
        <taxon>Verrucomicrobiales</taxon>
        <taxon>Verrucomicrobiaceae</taxon>
        <taxon>Roseibacillus</taxon>
    </lineage>
</organism>
<proteinExistence type="predicted"/>
<dbReference type="AlphaFoldDB" id="A0A918WGA7"/>
<dbReference type="RefSeq" id="WP_189567520.1">
    <property type="nucleotide sequence ID" value="NZ_BMXI01000002.1"/>
</dbReference>
<gene>
    <name evidence="1" type="ORF">GCM10007100_07840</name>
</gene>